<evidence type="ECO:0000256" key="7">
    <source>
        <dbReference type="ARBA" id="ARBA00023237"/>
    </source>
</evidence>
<keyword evidence="7 8" id="KW-0998">Cell outer membrane</keyword>
<evidence type="ECO:0000259" key="10">
    <source>
        <dbReference type="PROSITE" id="PS51779"/>
    </source>
</evidence>
<feature type="domain" description="POTRA" evidence="10">
    <location>
        <begin position="358"/>
        <end position="432"/>
    </location>
</feature>
<feature type="chain" id="PRO_5044942951" description="Outer membrane protein assembly factor BamA" evidence="8">
    <location>
        <begin position="25"/>
        <end position="825"/>
    </location>
</feature>
<keyword evidence="6 8" id="KW-0472">Membrane</keyword>
<feature type="domain" description="POTRA" evidence="10">
    <location>
        <begin position="35"/>
        <end position="102"/>
    </location>
</feature>
<evidence type="ECO:0000313" key="11">
    <source>
        <dbReference type="EMBL" id="TYK65662.1"/>
    </source>
</evidence>
<dbReference type="PANTHER" id="PTHR12815">
    <property type="entry name" value="SORTING AND ASSEMBLY MACHINERY SAMM50 PROTEIN FAMILY MEMBER"/>
    <property type="match status" value="1"/>
</dbReference>
<accession>A0ABY3MX94</accession>
<evidence type="ECO:0000256" key="1">
    <source>
        <dbReference type="ARBA" id="ARBA00004370"/>
    </source>
</evidence>
<name>A0ABY3MX94_9GAMM</name>
<evidence type="ECO:0000313" key="12">
    <source>
        <dbReference type="Proteomes" id="UP000815846"/>
    </source>
</evidence>
<dbReference type="Gene3D" id="2.40.160.50">
    <property type="entry name" value="membrane protein fhac: a member of the omp85/tpsb transporter family"/>
    <property type="match status" value="1"/>
</dbReference>
<dbReference type="NCBIfam" id="TIGR03303">
    <property type="entry name" value="OM_YaeT"/>
    <property type="match status" value="1"/>
</dbReference>
<feature type="domain" description="POTRA" evidence="10">
    <location>
        <begin position="277"/>
        <end position="355"/>
    </location>
</feature>
<feature type="domain" description="POTRA" evidence="10">
    <location>
        <begin position="103"/>
        <end position="183"/>
    </location>
</feature>
<dbReference type="InterPro" id="IPR039910">
    <property type="entry name" value="D15-like"/>
</dbReference>
<dbReference type="Pfam" id="PF01103">
    <property type="entry name" value="Omp85"/>
    <property type="match status" value="1"/>
</dbReference>
<keyword evidence="5 8" id="KW-0677">Repeat</keyword>
<comment type="caution">
    <text evidence="11">The sequence shown here is derived from an EMBL/GenBank/DDBJ whole genome shotgun (WGS) entry which is preliminary data.</text>
</comment>
<feature type="domain" description="POTRA" evidence="10">
    <location>
        <begin position="186"/>
        <end position="274"/>
    </location>
</feature>
<reference evidence="11 12" key="1">
    <citation type="submission" date="2019-08" db="EMBL/GenBank/DDBJ databases">
        <title>Microbe sample from Colwellia echini.</title>
        <authorList>
            <person name="Christiansen L."/>
            <person name="Pathiraja D."/>
            <person name="Schultz-Johansen M."/>
            <person name="Choi I.-G."/>
            <person name="Stougaard P."/>
        </authorList>
    </citation>
    <scope>NUCLEOTIDE SEQUENCE [LARGE SCALE GENOMIC DNA]</scope>
    <source>
        <strain evidence="11 12">A3</strain>
    </source>
</reference>
<comment type="similarity">
    <text evidence="8">Belongs to the BamA family.</text>
</comment>
<keyword evidence="12" id="KW-1185">Reference proteome</keyword>
<gene>
    <name evidence="8 11" type="primary">bamA</name>
    <name evidence="11" type="ORF">CWS31_009890</name>
</gene>
<dbReference type="InterPro" id="IPR034746">
    <property type="entry name" value="POTRA"/>
</dbReference>
<comment type="function">
    <text evidence="8">Part of the outer membrane protein assembly complex, which is involved in assembly and insertion of beta-barrel proteins into the outer membrane.</text>
</comment>
<evidence type="ECO:0000256" key="2">
    <source>
        <dbReference type="ARBA" id="ARBA00022452"/>
    </source>
</evidence>
<evidence type="ECO:0000256" key="8">
    <source>
        <dbReference type="HAMAP-Rule" id="MF_01430"/>
    </source>
</evidence>
<evidence type="ECO:0000256" key="3">
    <source>
        <dbReference type="ARBA" id="ARBA00022692"/>
    </source>
</evidence>
<organism evidence="11 12">
    <name type="scientific">Colwellia echini</name>
    <dbReference type="NCBI Taxonomy" id="1982103"/>
    <lineage>
        <taxon>Bacteria</taxon>
        <taxon>Pseudomonadati</taxon>
        <taxon>Pseudomonadota</taxon>
        <taxon>Gammaproteobacteria</taxon>
        <taxon>Alteromonadales</taxon>
        <taxon>Colwelliaceae</taxon>
        <taxon>Colwellia</taxon>
    </lineage>
</organism>
<keyword evidence="3 8" id="KW-0812">Transmembrane</keyword>
<keyword evidence="2 8" id="KW-1134">Transmembrane beta strand</keyword>
<feature type="signal peptide" evidence="8">
    <location>
        <begin position="1"/>
        <end position="24"/>
    </location>
</feature>
<evidence type="ECO:0000256" key="6">
    <source>
        <dbReference type="ARBA" id="ARBA00023136"/>
    </source>
</evidence>
<comment type="subcellular location">
    <subcellularLocation>
        <location evidence="8">Cell outer membrane</location>
    </subcellularLocation>
    <subcellularLocation>
        <location evidence="1">Membrane</location>
    </subcellularLocation>
</comment>
<sequence length="825" mass="92902" precursor="true">MIMRNLTFSLLLGVLGTTAQTVQAAQAVQASEQSFQVEDIEVKGLQRVALGAVLTHIPFNVGDNVNDFRISQSIKTLYKSGHFNGIRVYRDGNRLVYRVRERETISEVTFDGNKDLKDEQLTESLDNSDIRVGETLDRTVISGIEMGLENFYHSVGKYNAKVTAKITHLPRNRVNIEFVFIEGDSAAIKQINIVGNEVFTDAELLEKIELTYDSPWWDFMAADRYQKQTLEGDRETINSYYLNRGYLRFKVDSTQVSMTPDKEAVYIALNVTEGDTYRISEVDFIGEMAGFENTIRAINPLQANELYNGAEVTYTEEVISKFLGRYGYAYPKVTTIPDIDDENKTVKLSISIDPGKRVYVNRINIVGNHVTEDQVYRREMRQMEGAWLSNSVVESSKAWLMRLPYLESVEFETKQIEGEDDLVNVDFTVKEQPSGQFTAGVGYGSQTKLSLNAGVQQNNFLGTGNQLGFSLAKNYYQKSATISYTDPYFTVDAVSLGGQVYYKDYDAGNANLVEYNNKTFGVGLNWGFPVNEYLRLNFGVGWKYNKIGQLRPYEQIQTFYDIYADPNDPDGALTFKTFDLNIGLSRSTLNRGTFPSDGSSQRLDAKVTTPKSDLQYFKLNYNAKFYFPLSRSQKWSLLTRLQLGYANGYGQIDGNDQLLPFWENFSAGGADTLRGFENNTIGPRAIYATPQTIPGGCCLGPEYDSLNVSLSSVGGNAMALAGIELIVPTPFLDESFSNSVRTSIFWDAGNVWDTEFNLENYEDLSPYEYDKLQDYSDGLRFRSSAGISIQWLSPMGPMIFSFAKSIREEPGDDLSFFSFNIGQTF</sequence>
<dbReference type="PIRSF" id="PIRSF006076">
    <property type="entry name" value="OM_assembly_OMP85"/>
    <property type="match status" value="1"/>
</dbReference>
<proteinExistence type="inferred from homology"/>
<dbReference type="InterPro" id="IPR000184">
    <property type="entry name" value="Bac_surfAg_D15"/>
</dbReference>
<dbReference type="Gene3D" id="3.10.20.310">
    <property type="entry name" value="membrane protein fhac"/>
    <property type="match status" value="5"/>
</dbReference>
<keyword evidence="4 8" id="KW-0732">Signal</keyword>
<evidence type="ECO:0000256" key="4">
    <source>
        <dbReference type="ARBA" id="ARBA00022729"/>
    </source>
</evidence>
<dbReference type="InterPro" id="IPR010827">
    <property type="entry name" value="BamA/TamA_POTRA"/>
</dbReference>
<dbReference type="HAMAP" id="MF_01430">
    <property type="entry name" value="OM_assembly_BamA"/>
    <property type="match status" value="1"/>
</dbReference>
<dbReference type="Pfam" id="PF07244">
    <property type="entry name" value="POTRA"/>
    <property type="match status" value="4"/>
</dbReference>
<comment type="subunit">
    <text evidence="8">Part of the Bam complex.</text>
</comment>
<dbReference type="Proteomes" id="UP000815846">
    <property type="component" value="Unassembled WGS sequence"/>
</dbReference>
<dbReference type="RefSeq" id="WP_101344061.1">
    <property type="nucleotide sequence ID" value="NZ_PJAI02000009.1"/>
</dbReference>
<evidence type="ECO:0000256" key="5">
    <source>
        <dbReference type="ARBA" id="ARBA00022737"/>
    </source>
</evidence>
<dbReference type="PANTHER" id="PTHR12815:SF23">
    <property type="entry name" value="OUTER MEMBRANE PROTEIN ASSEMBLY FACTOR BAMA"/>
    <property type="match status" value="1"/>
</dbReference>
<dbReference type="PROSITE" id="PS51779">
    <property type="entry name" value="POTRA"/>
    <property type="match status" value="5"/>
</dbReference>
<dbReference type="InterPro" id="IPR023707">
    <property type="entry name" value="OM_assembly_BamA"/>
</dbReference>
<evidence type="ECO:0000256" key="9">
    <source>
        <dbReference type="NCBIfam" id="TIGR03303"/>
    </source>
</evidence>
<protein>
    <recommendedName>
        <fullName evidence="8 9">Outer membrane protein assembly factor BamA</fullName>
    </recommendedName>
</protein>
<dbReference type="EMBL" id="PJAI02000009">
    <property type="protein sequence ID" value="TYK65662.1"/>
    <property type="molecule type" value="Genomic_DNA"/>
</dbReference>